<dbReference type="InParanoid" id="A0A251TVB2"/>
<dbReference type="EMBL" id="CM007898">
    <property type="protein sequence ID" value="OTG14693.1"/>
    <property type="molecule type" value="Genomic_DNA"/>
</dbReference>
<dbReference type="EMBL" id="MNCJ02000324">
    <property type="protein sequence ID" value="KAF5790465.1"/>
    <property type="molecule type" value="Genomic_DNA"/>
</dbReference>
<accession>A0A251TVB2</accession>
<gene>
    <name evidence="2" type="ORF">HannXRQ_Chr09g0252281</name>
    <name evidence="1" type="ORF">HanXRQr2_Chr09g0383571</name>
</gene>
<evidence type="ECO:0000313" key="1">
    <source>
        <dbReference type="EMBL" id="KAF5790465.1"/>
    </source>
</evidence>
<dbReference type="Proteomes" id="UP000215914">
    <property type="component" value="Chromosome 9"/>
</dbReference>
<name>A0A251TVB2_HELAN</name>
<reference evidence="2" key="2">
    <citation type="submission" date="2017-02" db="EMBL/GenBank/DDBJ databases">
        <title>Sunflower complete genome.</title>
        <authorList>
            <person name="Langlade N."/>
            <person name="Munos S."/>
        </authorList>
    </citation>
    <scope>NUCLEOTIDE SEQUENCE [LARGE SCALE GENOMIC DNA]</scope>
    <source>
        <tissue evidence="2">Leaves</tissue>
    </source>
</reference>
<organism evidence="2 3">
    <name type="scientific">Helianthus annuus</name>
    <name type="common">Common sunflower</name>
    <dbReference type="NCBI Taxonomy" id="4232"/>
    <lineage>
        <taxon>Eukaryota</taxon>
        <taxon>Viridiplantae</taxon>
        <taxon>Streptophyta</taxon>
        <taxon>Embryophyta</taxon>
        <taxon>Tracheophyta</taxon>
        <taxon>Spermatophyta</taxon>
        <taxon>Magnoliopsida</taxon>
        <taxon>eudicotyledons</taxon>
        <taxon>Gunneridae</taxon>
        <taxon>Pentapetalae</taxon>
        <taxon>asterids</taxon>
        <taxon>campanulids</taxon>
        <taxon>Asterales</taxon>
        <taxon>Asteraceae</taxon>
        <taxon>Asteroideae</taxon>
        <taxon>Heliantheae alliance</taxon>
        <taxon>Heliantheae</taxon>
        <taxon>Helianthus</taxon>
    </lineage>
</organism>
<evidence type="ECO:0000313" key="3">
    <source>
        <dbReference type="Proteomes" id="UP000215914"/>
    </source>
</evidence>
<evidence type="ECO:0000313" key="2">
    <source>
        <dbReference type="EMBL" id="OTG14693.1"/>
    </source>
</evidence>
<reference evidence="1" key="3">
    <citation type="submission" date="2020-06" db="EMBL/GenBank/DDBJ databases">
        <title>Helianthus annuus Genome sequencing and assembly Release 2.</title>
        <authorList>
            <person name="Gouzy J."/>
            <person name="Langlade N."/>
            <person name="Munos S."/>
        </authorList>
    </citation>
    <scope>NUCLEOTIDE SEQUENCE</scope>
    <source>
        <tissue evidence="1">Leaves</tissue>
    </source>
</reference>
<protein>
    <submittedName>
        <fullName evidence="2">Uncharacterized protein</fullName>
    </submittedName>
</protein>
<dbReference type="Gramene" id="mRNA:HanXRQr2_Chr09g0383571">
    <property type="protein sequence ID" value="mRNA:HanXRQr2_Chr09g0383571"/>
    <property type="gene ID" value="HanXRQr2_Chr09g0383571"/>
</dbReference>
<keyword evidence="3" id="KW-1185">Reference proteome</keyword>
<sequence length="54" mass="6390">MEDSTTQPHKNTNEAKCYLSHSTSRKNAFYETWRRTILNIQETIFAIFGVLLRK</sequence>
<dbReference type="AlphaFoldDB" id="A0A251TVB2"/>
<proteinExistence type="predicted"/>
<reference evidence="1 3" key="1">
    <citation type="journal article" date="2017" name="Nature">
        <title>The sunflower genome provides insights into oil metabolism, flowering and Asterid evolution.</title>
        <authorList>
            <person name="Badouin H."/>
            <person name="Gouzy J."/>
            <person name="Grassa C.J."/>
            <person name="Murat F."/>
            <person name="Staton S.E."/>
            <person name="Cottret L."/>
            <person name="Lelandais-Briere C."/>
            <person name="Owens G.L."/>
            <person name="Carrere S."/>
            <person name="Mayjonade B."/>
            <person name="Legrand L."/>
            <person name="Gill N."/>
            <person name="Kane N.C."/>
            <person name="Bowers J.E."/>
            <person name="Hubner S."/>
            <person name="Bellec A."/>
            <person name="Berard A."/>
            <person name="Berges H."/>
            <person name="Blanchet N."/>
            <person name="Boniface M.C."/>
            <person name="Brunel D."/>
            <person name="Catrice O."/>
            <person name="Chaidir N."/>
            <person name="Claudel C."/>
            <person name="Donnadieu C."/>
            <person name="Faraut T."/>
            <person name="Fievet G."/>
            <person name="Helmstetter N."/>
            <person name="King M."/>
            <person name="Knapp S.J."/>
            <person name="Lai Z."/>
            <person name="Le Paslier M.C."/>
            <person name="Lippi Y."/>
            <person name="Lorenzon L."/>
            <person name="Mandel J.R."/>
            <person name="Marage G."/>
            <person name="Marchand G."/>
            <person name="Marquand E."/>
            <person name="Bret-Mestries E."/>
            <person name="Morien E."/>
            <person name="Nambeesan S."/>
            <person name="Nguyen T."/>
            <person name="Pegot-Espagnet P."/>
            <person name="Pouilly N."/>
            <person name="Raftis F."/>
            <person name="Sallet E."/>
            <person name="Schiex T."/>
            <person name="Thomas J."/>
            <person name="Vandecasteele C."/>
            <person name="Vares D."/>
            <person name="Vear F."/>
            <person name="Vautrin S."/>
            <person name="Crespi M."/>
            <person name="Mangin B."/>
            <person name="Burke J.M."/>
            <person name="Salse J."/>
            <person name="Munos S."/>
            <person name="Vincourt P."/>
            <person name="Rieseberg L.H."/>
            <person name="Langlade N.B."/>
        </authorList>
    </citation>
    <scope>NUCLEOTIDE SEQUENCE [LARGE SCALE GENOMIC DNA]</scope>
    <source>
        <strain evidence="3">cv. SF193</strain>
        <tissue evidence="1">Leaves</tissue>
    </source>
</reference>